<dbReference type="InterPro" id="IPR003593">
    <property type="entry name" value="AAA+_ATPase"/>
</dbReference>
<evidence type="ECO:0000313" key="6">
    <source>
        <dbReference type="EMBL" id="EFJ05546.1"/>
    </source>
</evidence>
<name>D8TCQ9_SELML</name>
<evidence type="ECO:0000256" key="1">
    <source>
        <dbReference type="ARBA" id="ARBA00006914"/>
    </source>
</evidence>
<dbReference type="GO" id="GO:0016887">
    <property type="term" value="F:ATP hydrolysis activity"/>
    <property type="evidence" value="ECO:0000318"/>
    <property type="project" value="GO_Central"/>
</dbReference>
<dbReference type="HOGENOM" id="CLU_000688_12_3_1"/>
<dbReference type="SUPFAM" id="SSF52540">
    <property type="entry name" value="P-loop containing nucleoside triphosphate hydrolases"/>
    <property type="match status" value="2"/>
</dbReference>
<dbReference type="FunFam" id="3.40.50.300:FF:000012">
    <property type="entry name" value="Transitional endoplasmic reticulum ATPase"/>
    <property type="match status" value="1"/>
</dbReference>
<keyword evidence="7" id="KW-1185">Reference proteome</keyword>
<evidence type="ECO:0000256" key="3">
    <source>
        <dbReference type="ARBA" id="ARBA00022840"/>
    </source>
</evidence>
<dbReference type="PRINTS" id="PR00830">
    <property type="entry name" value="ENDOLAPTASE"/>
</dbReference>
<organism evidence="7">
    <name type="scientific">Selaginella moellendorffii</name>
    <name type="common">Spikemoss</name>
    <dbReference type="NCBI Taxonomy" id="88036"/>
    <lineage>
        <taxon>Eukaryota</taxon>
        <taxon>Viridiplantae</taxon>
        <taxon>Streptophyta</taxon>
        <taxon>Embryophyta</taxon>
        <taxon>Tracheophyta</taxon>
        <taxon>Lycopodiopsida</taxon>
        <taxon>Selaginellales</taxon>
        <taxon>Selaginellaceae</taxon>
        <taxon>Selaginella</taxon>
    </lineage>
</organism>
<comment type="similarity">
    <text evidence="1 4">Belongs to the AAA ATPase family.</text>
</comment>
<dbReference type="Proteomes" id="UP000001514">
    <property type="component" value="Unassembled WGS sequence"/>
</dbReference>
<evidence type="ECO:0000259" key="5">
    <source>
        <dbReference type="SMART" id="SM00382"/>
    </source>
</evidence>
<dbReference type="Pfam" id="PF17862">
    <property type="entry name" value="AAA_lid_3"/>
    <property type="match status" value="2"/>
</dbReference>
<dbReference type="PANTHER" id="PTHR23077:SF117">
    <property type="entry name" value="AAA+ ATPASE DOMAIN-CONTAINING PROTEIN"/>
    <property type="match status" value="1"/>
</dbReference>
<sequence length="547" mass="59412">MATKNAEQRIAGLPAALQALRELVVWPVRFSAEASSIGLKWSRGLLLHGPPGTGKTTLVRAIAEECNAHLISLSAGSVHKAYAGESERVLRDAFSEAGKHAENGSPAIIFIDEIDTLCPRRDARREQESRLVAQLNTLMDGVAKSSEESSKVFVVAATNRVNAVDPSLRRPGRFDKEILVNAPNASERFQILNLYAQNIPMDSSVDLEALADRCSGYVGADLEALCREAAMAALRRSLKNGSKEDEKLVTSKDWDSARTKVGPSVVRGVAADVPKVSWDEIGGLQDVKKKLQQSVEWPIKHSVAFQRLGLRADRGVLLHGPPGCSKTTLVKAVAHAAQATLFSLSGAEMFSMYVGEGEALLRDTFRLARVAKPSMIFFDEVDAIASSREDNSKDGHSVGERLLSTVLTEIDGLETLQAWDYFGVLVVGATNRPSAIDSALLRPGRFDRVIYVPPPDASERLEILLVHTKKMALAPDVDLGQIASATECFTGAELASLCREAAIAALREDVQNASVVCNRHFQHARDHISPALTKLEIASYESFSRER</sequence>
<proteinExistence type="inferred from homology"/>
<gene>
    <name evidence="6" type="ORF">SELMODRAFT_137043</name>
</gene>
<evidence type="ECO:0000256" key="2">
    <source>
        <dbReference type="ARBA" id="ARBA00022741"/>
    </source>
</evidence>
<dbReference type="EMBL" id="GL377719">
    <property type="protein sequence ID" value="EFJ05546.1"/>
    <property type="molecule type" value="Genomic_DNA"/>
</dbReference>
<dbReference type="Gene3D" id="3.40.50.300">
    <property type="entry name" value="P-loop containing nucleotide triphosphate hydrolases"/>
    <property type="match status" value="2"/>
</dbReference>
<protein>
    <recommendedName>
        <fullName evidence="5">AAA+ ATPase domain-containing protein</fullName>
    </recommendedName>
</protein>
<dbReference type="FunFam" id="3.40.50.300:FF:001107">
    <property type="entry name" value="Cell division control protein 48-B-like protein"/>
    <property type="match status" value="1"/>
</dbReference>
<dbReference type="SMART" id="SM00382">
    <property type="entry name" value="AAA"/>
    <property type="match status" value="2"/>
</dbReference>
<dbReference type="InterPro" id="IPR003960">
    <property type="entry name" value="ATPase_AAA_CS"/>
</dbReference>
<dbReference type="eggNOG" id="KOG0730">
    <property type="taxonomic scope" value="Eukaryota"/>
</dbReference>
<dbReference type="InterPro" id="IPR003959">
    <property type="entry name" value="ATPase_AAA_core"/>
</dbReference>
<dbReference type="OMA" id="ECPKGVL"/>
<keyword evidence="2 4" id="KW-0547">Nucleotide-binding</keyword>
<dbReference type="PROSITE" id="PS00674">
    <property type="entry name" value="AAA"/>
    <property type="match status" value="2"/>
</dbReference>
<dbReference type="Gramene" id="EFJ05546">
    <property type="protein sequence ID" value="EFJ05546"/>
    <property type="gene ID" value="SELMODRAFT_137043"/>
</dbReference>
<dbReference type="FunCoup" id="D8TCQ9">
    <property type="interactions" value="953"/>
</dbReference>
<evidence type="ECO:0000313" key="7">
    <source>
        <dbReference type="Proteomes" id="UP000001514"/>
    </source>
</evidence>
<feature type="domain" description="AAA+ ATPase" evidence="5">
    <location>
        <begin position="41"/>
        <end position="184"/>
    </location>
</feature>
<dbReference type="Gene3D" id="1.10.8.60">
    <property type="match status" value="2"/>
</dbReference>
<dbReference type="InterPro" id="IPR027417">
    <property type="entry name" value="P-loop_NTPase"/>
</dbReference>
<dbReference type="FunFam" id="1.10.8.60:FF:000038">
    <property type="entry name" value="spermatogenesis-associated protein 5-like protein 1"/>
    <property type="match status" value="1"/>
</dbReference>
<dbReference type="AlphaFoldDB" id="D8TCQ9"/>
<dbReference type="KEGG" id="smo:SELMODRAFT_137043"/>
<accession>D8TCQ9</accession>
<dbReference type="InterPro" id="IPR041569">
    <property type="entry name" value="AAA_lid_3"/>
</dbReference>
<dbReference type="PANTHER" id="PTHR23077">
    <property type="entry name" value="AAA-FAMILY ATPASE"/>
    <property type="match status" value="1"/>
</dbReference>
<keyword evidence="3 4" id="KW-0067">ATP-binding</keyword>
<reference evidence="6 7" key="1">
    <citation type="journal article" date="2011" name="Science">
        <title>The Selaginella genome identifies genetic changes associated with the evolution of vascular plants.</title>
        <authorList>
            <person name="Banks J.A."/>
            <person name="Nishiyama T."/>
            <person name="Hasebe M."/>
            <person name="Bowman J.L."/>
            <person name="Gribskov M."/>
            <person name="dePamphilis C."/>
            <person name="Albert V.A."/>
            <person name="Aono N."/>
            <person name="Aoyama T."/>
            <person name="Ambrose B.A."/>
            <person name="Ashton N.W."/>
            <person name="Axtell M.J."/>
            <person name="Barker E."/>
            <person name="Barker M.S."/>
            <person name="Bennetzen J.L."/>
            <person name="Bonawitz N.D."/>
            <person name="Chapple C."/>
            <person name="Cheng C."/>
            <person name="Correa L.G."/>
            <person name="Dacre M."/>
            <person name="DeBarry J."/>
            <person name="Dreyer I."/>
            <person name="Elias M."/>
            <person name="Engstrom E.M."/>
            <person name="Estelle M."/>
            <person name="Feng L."/>
            <person name="Finet C."/>
            <person name="Floyd S.K."/>
            <person name="Frommer W.B."/>
            <person name="Fujita T."/>
            <person name="Gramzow L."/>
            <person name="Gutensohn M."/>
            <person name="Harholt J."/>
            <person name="Hattori M."/>
            <person name="Heyl A."/>
            <person name="Hirai T."/>
            <person name="Hiwatashi Y."/>
            <person name="Ishikawa M."/>
            <person name="Iwata M."/>
            <person name="Karol K.G."/>
            <person name="Koehler B."/>
            <person name="Kolukisaoglu U."/>
            <person name="Kubo M."/>
            <person name="Kurata T."/>
            <person name="Lalonde S."/>
            <person name="Li K."/>
            <person name="Li Y."/>
            <person name="Litt A."/>
            <person name="Lyons E."/>
            <person name="Manning G."/>
            <person name="Maruyama T."/>
            <person name="Michael T.P."/>
            <person name="Mikami K."/>
            <person name="Miyazaki S."/>
            <person name="Morinaga S."/>
            <person name="Murata T."/>
            <person name="Mueller-Roeber B."/>
            <person name="Nelson D.R."/>
            <person name="Obara M."/>
            <person name="Oguri Y."/>
            <person name="Olmstead R.G."/>
            <person name="Onodera N."/>
            <person name="Petersen B.L."/>
            <person name="Pils B."/>
            <person name="Prigge M."/>
            <person name="Rensing S.A."/>
            <person name="Riano-Pachon D.M."/>
            <person name="Roberts A.W."/>
            <person name="Sato Y."/>
            <person name="Scheller H.V."/>
            <person name="Schulz B."/>
            <person name="Schulz C."/>
            <person name="Shakirov E.V."/>
            <person name="Shibagaki N."/>
            <person name="Shinohara N."/>
            <person name="Shippen D.E."/>
            <person name="Soerensen I."/>
            <person name="Sotooka R."/>
            <person name="Sugimoto N."/>
            <person name="Sugita M."/>
            <person name="Sumikawa N."/>
            <person name="Tanurdzic M."/>
            <person name="Theissen G."/>
            <person name="Ulvskov P."/>
            <person name="Wakazuki S."/>
            <person name="Weng J.K."/>
            <person name="Willats W.W."/>
            <person name="Wipf D."/>
            <person name="Wolf P.G."/>
            <person name="Yang L."/>
            <person name="Zimmer A.D."/>
            <person name="Zhu Q."/>
            <person name="Mitros T."/>
            <person name="Hellsten U."/>
            <person name="Loque D."/>
            <person name="Otillar R."/>
            <person name="Salamov A."/>
            <person name="Schmutz J."/>
            <person name="Shapiro H."/>
            <person name="Lindquist E."/>
            <person name="Lucas S."/>
            <person name="Rokhsar D."/>
            <person name="Grigoriev I.V."/>
        </authorList>
    </citation>
    <scope>NUCLEOTIDE SEQUENCE [LARGE SCALE GENOMIC DNA]</scope>
</reference>
<feature type="domain" description="AAA+ ATPase" evidence="5">
    <location>
        <begin position="312"/>
        <end position="456"/>
    </location>
</feature>
<dbReference type="STRING" id="88036.D8TCQ9"/>
<dbReference type="InterPro" id="IPR050168">
    <property type="entry name" value="AAA_ATPase_domain"/>
</dbReference>
<evidence type="ECO:0000256" key="4">
    <source>
        <dbReference type="RuleBase" id="RU003651"/>
    </source>
</evidence>
<dbReference type="GO" id="GO:0005524">
    <property type="term" value="F:ATP binding"/>
    <property type="evidence" value="ECO:0007669"/>
    <property type="project" value="UniProtKB-KW"/>
</dbReference>
<dbReference type="Pfam" id="PF00004">
    <property type="entry name" value="AAA"/>
    <property type="match status" value="2"/>
</dbReference>
<dbReference type="InParanoid" id="D8TCQ9"/>